<name>A0ABY8QHZ4_9RHOB</name>
<dbReference type="Proteomes" id="UP001241605">
    <property type="component" value="Chromosome"/>
</dbReference>
<dbReference type="EMBL" id="CP124616">
    <property type="protein sequence ID" value="WGW04271.1"/>
    <property type="molecule type" value="Genomic_DNA"/>
</dbReference>
<dbReference type="RefSeq" id="WP_282300901.1">
    <property type="nucleotide sequence ID" value="NZ_CP124616.1"/>
</dbReference>
<proteinExistence type="predicted"/>
<keyword evidence="3" id="KW-1185">Reference proteome</keyword>
<protein>
    <submittedName>
        <fullName evidence="2">Uncharacterized protein</fullName>
    </submittedName>
</protein>
<reference evidence="2 3" key="1">
    <citation type="submission" date="2023-05" db="EMBL/GenBank/DDBJ databases">
        <title>YMD87, complete Genome.</title>
        <authorList>
            <person name="Zhang J."/>
            <person name="Xu X."/>
        </authorList>
    </citation>
    <scope>NUCLEOTIDE SEQUENCE [LARGE SCALE GENOMIC DNA]</scope>
    <source>
        <strain evidence="2 3">YMD87</strain>
    </source>
</reference>
<evidence type="ECO:0000313" key="2">
    <source>
        <dbReference type="EMBL" id="WGW04271.1"/>
    </source>
</evidence>
<feature type="region of interest" description="Disordered" evidence="1">
    <location>
        <begin position="1"/>
        <end position="23"/>
    </location>
</feature>
<gene>
    <name evidence="2" type="ORF">QF118_01660</name>
</gene>
<organism evidence="2 3">
    <name type="scientific">Tropicibacter oceani</name>
    <dbReference type="NCBI Taxonomy" id="3058420"/>
    <lineage>
        <taxon>Bacteria</taxon>
        <taxon>Pseudomonadati</taxon>
        <taxon>Pseudomonadota</taxon>
        <taxon>Alphaproteobacteria</taxon>
        <taxon>Rhodobacterales</taxon>
        <taxon>Roseobacteraceae</taxon>
        <taxon>Tropicibacter</taxon>
    </lineage>
</organism>
<evidence type="ECO:0000313" key="3">
    <source>
        <dbReference type="Proteomes" id="UP001241605"/>
    </source>
</evidence>
<sequence length="111" mass="11763">MRYQSEDTAGRAAADAQGGLPAPRDCETLVLLRAFLRPILETAASWQDILVKLSEKGYGLAFREGHLVILDEAGQGLCTGSSLGIPLREIAARIGRPAVRASADGHAGELH</sequence>
<evidence type="ECO:0000256" key="1">
    <source>
        <dbReference type="SAM" id="MobiDB-lite"/>
    </source>
</evidence>
<accession>A0ABY8QHZ4</accession>